<name>A0A0F9QYV5_9ZZZZ</name>
<organism evidence="1">
    <name type="scientific">marine sediment metagenome</name>
    <dbReference type="NCBI Taxonomy" id="412755"/>
    <lineage>
        <taxon>unclassified sequences</taxon>
        <taxon>metagenomes</taxon>
        <taxon>ecological metagenomes</taxon>
    </lineage>
</organism>
<dbReference type="InterPro" id="IPR027417">
    <property type="entry name" value="P-loop_NTPase"/>
</dbReference>
<protein>
    <recommendedName>
        <fullName evidence="2">RecF/RecN/SMC N-terminal domain-containing protein</fullName>
    </recommendedName>
</protein>
<proteinExistence type="predicted"/>
<dbReference type="EMBL" id="LAZR01003444">
    <property type="protein sequence ID" value="KKN18266.1"/>
    <property type="molecule type" value="Genomic_DNA"/>
</dbReference>
<dbReference type="Gene3D" id="3.40.50.300">
    <property type="entry name" value="P-loop containing nucleotide triphosphate hydrolases"/>
    <property type="match status" value="1"/>
</dbReference>
<evidence type="ECO:0008006" key="2">
    <source>
        <dbReference type="Google" id="ProtNLM"/>
    </source>
</evidence>
<sequence>MRSVFDKVRQELNRLQGEERKVQNLSTIAKAQVKDLFRKKRRLEQAQAVVQEVAQITQKQLQYKISELASLAIAIVFPDDPYELEVEFVQRRGKTEADIWFVRQGQRVEPLGGSGGGVVDVAAFALRVAVWSLYGQLQNVLVLDEPFKHVKGEGANERVLIMLQKICKEIGLQIIMVSDERVSREVIEQYADKIIVCTKESGKPSIIIQEG</sequence>
<reference evidence="1" key="1">
    <citation type="journal article" date="2015" name="Nature">
        <title>Complex archaea that bridge the gap between prokaryotes and eukaryotes.</title>
        <authorList>
            <person name="Spang A."/>
            <person name="Saw J.H."/>
            <person name="Jorgensen S.L."/>
            <person name="Zaremba-Niedzwiedzka K."/>
            <person name="Martijn J."/>
            <person name="Lind A.E."/>
            <person name="van Eijk R."/>
            <person name="Schleper C."/>
            <person name="Guy L."/>
            <person name="Ettema T.J."/>
        </authorList>
    </citation>
    <scope>NUCLEOTIDE SEQUENCE</scope>
</reference>
<dbReference type="AlphaFoldDB" id="A0A0F9QYV5"/>
<accession>A0A0F9QYV5</accession>
<gene>
    <name evidence="1" type="ORF">LCGC14_0957550</name>
</gene>
<comment type="caution">
    <text evidence="1">The sequence shown here is derived from an EMBL/GenBank/DDBJ whole genome shotgun (WGS) entry which is preliminary data.</text>
</comment>
<dbReference type="SUPFAM" id="SSF52540">
    <property type="entry name" value="P-loop containing nucleoside triphosphate hydrolases"/>
    <property type="match status" value="1"/>
</dbReference>
<evidence type="ECO:0000313" key="1">
    <source>
        <dbReference type="EMBL" id="KKN18266.1"/>
    </source>
</evidence>